<sequence length="194" mass="20635">MAMIGLRYPICAQITEDGGTTTYSGGKVIGRAIKADMSIEVTDDKLYADDAVAETAKEFKSGKVTLNADDIPDEIKAVIFGHKQEDAGITGETEVKMLISGGNDDGSPVGLGFYGVKQLNGSRKYRAIWLTKVKFGVNSESLETKGESISFQTPTIEGDIMTDAAGNWKKEVTLSTASAAIAWLNKMAGIEVSA</sequence>
<proteinExistence type="predicted"/>
<dbReference type="RefSeq" id="WP_121586617.1">
    <property type="nucleotide sequence ID" value="NZ_RCHT01000007.1"/>
</dbReference>
<dbReference type="AlphaFoldDB" id="A0A498CR56"/>
<dbReference type="Proteomes" id="UP000276301">
    <property type="component" value="Unassembled WGS sequence"/>
</dbReference>
<reference evidence="1 2" key="1">
    <citation type="submission" date="2018-10" db="EMBL/GenBank/DDBJ databases">
        <title>Anaerotruncus faecis sp. nov., isolated from human feces.</title>
        <authorList>
            <person name="Wang Y.-J."/>
        </authorList>
    </citation>
    <scope>NUCLEOTIDE SEQUENCE [LARGE SCALE GENOMIC DNA]</scope>
    <source>
        <strain evidence="1 2">22A2-44</strain>
    </source>
</reference>
<gene>
    <name evidence="1" type="ORF">D4A47_06285</name>
</gene>
<accession>A0A498CR56</accession>
<dbReference type="NCBIfam" id="TIGR01603">
    <property type="entry name" value="maj_tail_phi13"/>
    <property type="match status" value="1"/>
</dbReference>
<evidence type="ECO:0000313" key="2">
    <source>
        <dbReference type="Proteomes" id="UP000276301"/>
    </source>
</evidence>
<name>A0A498CR56_9FIRM</name>
<comment type="caution">
    <text evidence="1">The sequence shown here is derived from an EMBL/GenBank/DDBJ whole genome shotgun (WGS) entry which is preliminary data.</text>
</comment>
<dbReference type="EMBL" id="RCHT01000007">
    <property type="protein sequence ID" value="RLL12131.1"/>
    <property type="molecule type" value="Genomic_DNA"/>
</dbReference>
<organism evidence="1 2">
    <name type="scientific">Anaerotruncus massiliensis</name>
    <name type="common">ex Liu et al. 2021</name>
    <dbReference type="NCBI Taxonomy" id="2321404"/>
    <lineage>
        <taxon>Bacteria</taxon>
        <taxon>Bacillati</taxon>
        <taxon>Bacillota</taxon>
        <taxon>Clostridia</taxon>
        <taxon>Eubacteriales</taxon>
        <taxon>Oscillospiraceae</taxon>
        <taxon>Anaerotruncus</taxon>
    </lineage>
</organism>
<evidence type="ECO:0000313" key="1">
    <source>
        <dbReference type="EMBL" id="RLL12131.1"/>
    </source>
</evidence>
<dbReference type="InterPro" id="IPR006490">
    <property type="entry name" value="Maj_tail_phi13"/>
</dbReference>
<keyword evidence="2" id="KW-1185">Reference proteome</keyword>
<protein>
    <submittedName>
        <fullName evidence="1">Phage tail protein</fullName>
    </submittedName>
</protein>